<feature type="domain" description="Flagellar hook-length control protein-like C-terminal" evidence="2">
    <location>
        <begin position="375"/>
        <end position="449"/>
    </location>
</feature>
<evidence type="ECO:0000313" key="4">
    <source>
        <dbReference type="Proteomes" id="UP000591735"/>
    </source>
</evidence>
<accession>A0A840U8F1</accession>
<feature type="compositionally biased region" description="Pro residues" evidence="1">
    <location>
        <begin position="163"/>
        <end position="174"/>
    </location>
</feature>
<feature type="region of interest" description="Disordered" evidence="1">
    <location>
        <begin position="355"/>
        <end position="374"/>
    </location>
</feature>
<proteinExistence type="predicted"/>
<comment type="caution">
    <text evidence="3">The sequence shown here is derived from an EMBL/GenBank/DDBJ whole genome shotgun (WGS) entry which is preliminary data.</text>
</comment>
<dbReference type="Proteomes" id="UP000591735">
    <property type="component" value="Unassembled WGS sequence"/>
</dbReference>
<evidence type="ECO:0000313" key="3">
    <source>
        <dbReference type="EMBL" id="MBB5321242.1"/>
    </source>
</evidence>
<feature type="region of interest" description="Disordered" evidence="1">
    <location>
        <begin position="1"/>
        <end position="40"/>
    </location>
</feature>
<evidence type="ECO:0000256" key="1">
    <source>
        <dbReference type="SAM" id="MobiDB-lite"/>
    </source>
</evidence>
<dbReference type="EMBL" id="JACHFE010000004">
    <property type="protein sequence ID" value="MBB5321242.1"/>
    <property type="molecule type" value="Genomic_DNA"/>
</dbReference>
<evidence type="ECO:0000259" key="2">
    <source>
        <dbReference type="Pfam" id="PF02120"/>
    </source>
</evidence>
<feature type="compositionally biased region" description="Polar residues" evidence="1">
    <location>
        <begin position="364"/>
        <end position="374"/>
    </location>
</feature>
<reference evidence="3 4" key="1">
    <citation type="submission" date="2020-08" db="EMBL/GenBank/DDBJ databases">
        <title>Genomic Encyclopedia of Type Strains, Phase IV (KMG-IV): sequencing the most valuable type-strain genomes for metagenomic binning, comparative biology and taxonomic classification.</title>
        <authorList>
            <person name="Goeker M."/>
        </authorList>
    </citation>
    <scope>NUCLEOTIDE SEQUENCE [LARGE SCALE GENOMIC DNA]</scope>
    <source>
        <strain evidence="3 4">DSM 22359</strain>
    </source>
</reference>
<sequence>MKVNGGPVPGNQPVTPSTTPPAAAGKGPVTLPGGKESVPVDPALSARQQLVQLQLANRETALARVAEILQQKGGGHELLLELRGRTLNVNIGNRPPEFSAGDLIKVMRAGNELQLMGKLAASQESTVARALAQRLPWQQSLPTGLQQLVSSLNNGVRPMVQPGQPPSANPPQPLPAAARQALESVLASLPKSNELAPGVGRTESTASQVRQWLSESGLFAESRLLQSSPKASAPNDLKLALARIASALLASQGQTSAHFNRLTPSSSPELMQAPLQYPQTATAPPTPQASTAEPASTGQVLRLLAGMLNRITVNQLHSQTLTTRAGGEAGAPVNTLLVDLPWLTPQQEPRAAQLRMEQYESNEENSGARSGRTSVSEWRLSLSMDLDEAGPLHFEVGFRYPDVSARVWAEKQTTLRQVNEELPLLRKSLTDLGLEVTDLECRRGAPKQAQTRLEHRLVDTKA</sequence>
<feature type="compositionally biased region" description="Low complexity" evidence="1">
    <location>
        <begin position="15"/>
        <end position="24"/>
    </location>
</feature>
<dbReference type="Pfam" id="PF02120">
    <property type="entry name" value="Flg_hook"/>
    <property type="match status" value="1"/>
</dbReference>
<protein>
    <recommendedName>
        <fullName evidence="2">Flagellar hook-length control protein-like C-terminal domain-containing protein</fullName>
    </recommendedName>
</protein>
<gene>
    <name evidence="3" type="ORF">HNR38_001731</name>
</gene>
<dbReference type="InterPro" id="IPR021136">
    <property type="entry name" value="Flagellar_hook_control-like_C"/>
</dbReference>
<name>A0A840U8F1_9GAMM</name>
<dbReference type="AlphaFoldDB" id="A0A840U8F1"/>
<keyword evidence="4" id="KW-1185">Reference proteome</keyword>
<dbReference type="RefSeq" id="WP_183702294.1">
    <property type="nucleotide sequence ID" value="NZ_JACHFE010000004.1"/>
</dbReference>
<feature type="region of interest" description="Disordered" evidence="1">
    <location>
        <begin position="158"/>
        <end position="177"/>
    </location>
</feature>
<organism evidence="3 4">
    <name type="scientific">Marinobacter oulmenensis</name>
    <dbReference type="NCBI Taxonomy" id="643747"/>
    <lineage>
        <taxon>Bacteria</taxon>
        <taxon>Pseudomonadati</taxon>
        <taxon>Pseudomonadota</taxon>
        <taxon>Gammaproteobacteria</taxon>
        <taxon>Pseudomonadales</taxon>
        <taxon>Marinobacteraceae</taxon>
        <taxon>Marinobacter</taxon>
    </lineage>
</organism>